<dbReference type="AlphaFoldDB" id="A0A6L9U134"/>
<dbReference type="RefSeq" id="WP_163984491.1">
    <property type="nucleotide sequence ID" value="NZ_WUEY01000001.1"/>
</dbReference>
<organism evidence="2 3">
    <name type="scientific">Rhizobium lusitanum</name>
    <dbReference type="NCBI Taxonomy" id="293958"/>
    <lineage>
        <taxon>Bacteria</taxon>
        <taxon>Pseudomonadati</taxon>
        <taxon>Pseudomonadota</taxon>
        <taxon>Alphaproteobacteria</taxon>
        <taxon>Hyphomicrobiales</taxon>
        <taxon>Rhizobiaceae</taxon>
        <taxon>Rhizobium/Agrobacterium group</taxon>
        <taxon>Rhizobium</taxon>
    </lineage>
</organism>
<proteinExistence type="predicted"/>
<evidence type="ECO:0000313" key="3">
    <source>
        <dbReference type="Proteomes" id="UP000483035"/>
    </source>
</evidence>
<accession>A0A6L9U134</accession>
<protein>
    <submittedName>
        <fullName evidence="2">GNAT family N-acetyltransferase</fullName>
    </submittedName>
</protein>
<comment type="caution">
    <text evidence="2">The sequence shown here is derived from an EMBL/GenBank/DDBJ whole genome shotgun (WGS) entry which is preliminary data.</text>
</comment>
<reference evidence="2 3" key="1">
    <citation type="submission" date="2019-12" db="EMBL/GenBank/DDBJ databases">
        <title>Rhizobium genotypes associated with high levels of biological nitrogen fixation by grain legumes in a temperate-maritime cropping system.</title>
        <authorList>
            <person name="Maluk M."/>
            <person name="Francesc Ferrando Molina F."/>
            <person name="Lopez Del Egido L."/>
            <person name="Lafos M."/>
            <person name="Langarica-Fuentes A."/>
            <person name="Gebre Yohannes G."/>
            <person name="Young M.W."/>
            <person name="Martin P."/>
            <person name="Gantlett R."/>
            <person name="Kenicer G."/>
            <person name="Hawes C."/>
            <person name="Begg G.S."/>
            <person name="Quilliam R.S."/>
            <person name="Squire G.R."/>
            <person name="Poole P.S."/>
            <person name="Young P.W."/>
            <person name="Iannetta P.M."/>
            <person name="James E.K."/>
        </authorList>
    </citation>
    <scope>NUCLEOTIDE SEQUENCE [LARGE SCALE GENOMIC DNA]</scope>
    <source>
        <strain evidence="2 3">JHI1118</strain>
    </source>
</reference>
<evidence type="ECO:0000259" key="1">
    <source>
        <dbReference type="PROSITE" id="PS51186"/>
    </source>
</evidence>
<name>A0A6L9U134_9HYPH</name>
<dbReference type="EMBL" id="WUEY01000001">
    <property type="protein sequence ID" value="NEI68016.1"/>
    <property type="molecule type" value="Genomic_DNA"/>
</dbReference>
<dbReference type="SUPFAM" id="SSF55729">
    <property type="entry name" value="Acyl-CoA N-acyltransferases (Nat)"/>
    <property type="match status" value="1"/>
</dbReference>
<gene>
    <name evidence="2" type="ORF">GR212_00410</name>
</gene>
<dbReference type="InterPro" id="IPR016181">
    <property type="entry name" value="Acyl_CoA_acyltransferase"/>
</dbReference>
<dbReference type="Gene3D" id="3.40.630.30">
    <property type="match status" value="1"/>
</dbReference>
<sequence length="194" mass="21588">MGAGLKREVSLSSPILEGRNVRLRPPRTDDADVRVALGNSAEIGEMFGVSRGDLKPVTREGAARWLQWLADHPHAWVIEINGAFAGEIRLDNVNRQDRRATMAIGINNPALLGKGFGTEAITVLLHHAFGEMGLHRIGIRVLAYNKRAIRAYEKCGFVVEGRERETAYVNGSWHDDIMMGLLDREFLSRDTIES</sequence>
<dbReference type="InterPro" id="IPR000182">
    <property type="entry name" value="GNAT_dom"/>
</dbReference>
<dbReference type="PANTHER" id="PTHR43415">
    <property type="entry name" value="SPERMIDINE N(1)-ACETYLTRANSFERASE"/>
    <property type="match status" value="1"/>
</dbReference>
<evidence type="ECO:0000313" key="2">
    <source>
        <dbReference type="EMBL" id="NEI68016.1"/>
    </source>
</evidence>
<dbReference type="Pfam" id="PF13302">
    <property type="entry name" value="Acetyltransf_3"/>
    <property type="match status" value="1"/>
</dbReference>
<dbReference type="PANTHER" id="PTHR43415:SF3">
    <property type="entry name" value="GNAT-FAMILY ACETYLTRANSFERASE"/>
    <property type="match status" value="1"/>
</dbReference>
<keyword evidence="2" id="KW-0808">Transferase</keyword>
<dbReference type="GO" id="GO:0016747">
    <property type="term" value="F:acyltransferase activity, transferring groups other than amino-acyl groups"/>
    <property type="evidence" value="ECO:0007669"/>
    <property type="project" value="InterPro"/>
</dbReference>
<dbReference type="Proteomes" id="UP000483035">
    <property type="component" value="Unassembled WGS sequence"/>
</dbReference>
<feature type="domain" description="N-acetyltransferase" evidence="1">
    <location>
        <begin position="33"/>
        <end position="184"/>
    </location>
</feature>
<dbReference type="PROSITE" id="PS51186">
    <property type="entry name" value="GNAT"/>
    <property type="match status" value="1"/>
</dbReference>